<comment type="caution">
    <text evidence="2">The sequence shown here is derived from an EMBL/GenBank/DDBJ whole genome shotgun (WGS) entry which is preliminary data.</text>
</comment>
<keyword evidence="3" id="KW-1185">Reference proteome</keyword>
<proteinExistence type="predicted"/>
<dbReference type="PANTHER" id="PTHR35896:SF3">
    <property type="entry name" value="MAJOR FACILITATOR SUPERFAMILY TRANSPORTER"/>
    <property type="match status" value="1"/>
</dbReference>
<feature type="region of interest" description="Disordered" evidence="1">
    <location>
        <begin position="1"/>
        <end position="20"/>
    </location>
</feature>
<accession>A0ABR3VW42</accession>
<name>A0ABR3VW42_9PEZI</name>
<organism evidence="2 3">
    <name type="scientific">Diaporthe australafricana</name>
    <dbReference type="NCBI Taxonomy" id="127596"/>
    <lineage>
        <taxon>Eukaryota</taxon>
        <taxon>Fungi</taxon>
        <taxon>Dikarya</taxon>
        <taxon>Ascomycota</taxon>
        <taxon>Pezizomycotina</taxon>
        <taxon>Sordariomycetes</taxon>
        <taxon>Sordariomycetidae</taxon>
        <taxon>Diaporthales</taxon>
        <taxon>Diaporthaceae</taxon>
        <taxon>Diaporthe</taxon>
    </lineage>
</organism>
<feature type="compositionally biased region" description="Polar residues" evidence="1">
    <location>
        <begin position="1"/>
        <end position="10"/>
    </location>
</feature>
<dbReference type="EMBL" id="JAWRVE010000266">
    <property type="protein sequence ID" value="KAL1846487.1"/>
    <property type="molecule type" value="Genomic_DNA"/>
</dbReference>
<protein>
    <submittedName>
        <fullName evidence="2">Uncharacterized protein</fullName>
    </submittedName>
</protein>
<evidence type="ECO:0000256" key="1">
    <source>
        <dbReference type="SAM" id="MobiDB-lite"/>
    </source>
</evidence>
<dbReference type="Proteomes" id="UP001583177">
    <property type="component" value="Unassembled WGS sequence"/>
</dbReference>
<gene>
    <name evidence="2" type="ORF">Daus18300_014237</name>
</gene>
<evidence type="ECO:0000313" key="3">
    <source>
        <dbReference type="Proteomes" id="UP001583177"/>
    </source>
</evidence>
<evidence type="ECO:0000313" key="2">
    <source>
        <dbReference type="EMBL" id="KAL1846487.1"/>
    </source>
</evidence>
<dbReference type="InterPro" id="IPR053008">
    <property type="entry name" value="Phomopsin_biosynth_assoc"/>
</dbReference>
<dbReference type="PANTHER" id="PTHR35896">
    <property type="entry name" value="IG-LIKE DOMAIN-CONTAINING PROTEIN"/>
    <property type="match status" value="1"/>
</dbReference>
<reference evidence="2 3" key="1">
    <citation type="journal article" date="2024" name="IMA Fungus">
        <title>IMA Genome - F19 : A genome assembly and annotation guide to empower mycologists, including annotated draft genome sequences of Ceratocystis pirilliformis, Diaporthe australafricana, Fusarium ophioides, Paecilomyces lecythidis, and Sporothrix stenoceras.</title>
        <authorList>
            <person name="Aylward J."/>
            <person name="Wilson A.M."/>
            <person name="Visagie C.M."/>
            <person name="Spraker J."/>
            <person name="Barnes I."/>
            <person name="Buitendag C."/>
            <person name="Ceriani C."/>
            <person name="Del Mar Angel L."/>
            <person name="du Plessis D."/>
            <person name="Fuchs T."/>
            <person name="Gasser K."/>
            <person name="Kramer D."/>
            <person name="Li W."/>
            <person name="Munsamy K."/>
            <person name="Piso A."/>
            <person name="Price J.L."/>
            <person name="Sonnekus B."/>
            <person name="Thomas C."/>
            <person name="van der Nest A."/>
            <person name="van Dijk A."/>
            <person name="van Heerden A."/>
            <person name="van Vuuren N."/>
            <person name="Yilmaz N."/>
            <person name="Duong T.A."/>
            <person name="van der Merwe N.A."/>
            <person name="Wingfield M.J."/>
            <person name="Wingfield B.D."/>
        </authorList>
    </citation>
    <scope>NUCLEOTIDE SEQUENCE [LARGE SCALE GENOMIC DNA]</scope>
    <source>
        <strain evidence="2 3">CMW 18300</strain>
    </source>
</reference>
<sequence length="225" mass="25654">MSAIYSNLRNTPGDDEHFLDDEEHQKPLSHGREKNRTVPRWILILKDLSLIALAVSAILYTNRNSFGSHDAGPCDCGDSVAEAKSLGCEYDTMAAAWLPAHCMDKDLMAEFDKDGDGPGGRWQYWADANHTREMSMEEVGALADTPGKLFWTTPRWHFKHCFYYWRKLQRSQTTGVKIEARYDNERHVTHCGMMFESPGMEAFSYVELKSSNTEPPEFAKHLGEQ</sequence>